<proteinExistence type="predicted"/>
<organism evidence="1">
    <name type="scientific">marine sediment metagenome</name>
    <dbReference type="NCBI Taxonomy" id="412755"/>
    <lineage>
        <taxon>unclassified sequences</taxon>
        <taxon>metagenomes</taxon>
        <taxon>ecological metagenomes</taxon>
    </lineage>
</organism>
<sequence>MLPPKPFGLPMEKKIERGMVTAARGYIKPKQGMLGKEWTFDLHEGEDSYISMPVIPTVSTPEDVFGPEVIVLEFNIATQLYVRPSVLECGKGYYLYSAKTKTVTVMGTECIVTIYDLIAVYDSLSPSEWAFVGLGQEQINVKGSVLEGQMVEFGFSGFFGTSVCNPTVGYWIGKCSGYLTKEECEAANCYWWSSDGACHCAPEVVIECDNPTPHFSSGCELLLHCADNDGLINLDELNQSYSDYENGVITEEEFDFVSDAYIYGGVNVVCPGCWEAPPKKTVTFTPVPAGATVTVD</sequence>
<protein>
    <submittedName>
        <fullName evidence="1">Uncharacterized protein</fullName>
    </submittedName>
</protein>
<evidence type="ECO:0000313" key="1">
    <source>
        <dbReference type="EMBL" id="GAH25046.1"/>
    </source>
</evidence>
<comment type="caution">
    <text evidence="1">The sequence shown here is derived from an EMBL/GenBank/DDBJ whole genome shotgun (WGS) entry which is preliminary data.</text>
</comment>
<reference evidence="1" key="1">
    <citation type="journal article" date="2014" name="Front. Microbiol.">
        <title>High frequency of phylogenetically diverse reductive dehalogenase-homologous genes in deep subseafloor sedimentary metagenomes.</title>
        <authorList>
            <person name="Kawai M."/>
            <person name="Futagami T."/>
            <person name="Toyoda A."/>
            <person name="Takaki Y."/>
            <person name="Nishi S."/>
            <person name="Hori S."/>
            <person name="Arai W."/>
            <person name="Tsubouchi T."/>
            <person name="Morono Y."/>
            <person name="Uchiyama I."/>
            <person name="Ito T."/>
            <person name="Fujiyama A."/>
            <person name="Inagaki F."/>
            <person name="Takami H."/>
        </authorList>
    </citation>
    <scope>NUCLEOTIDE SEQUENCE</scope>
    <source>
        <strain evidence="1">Expedition CK06-06</strain>
    </source>
</reference>
<name>X1DVL3_9ZZZZ</name>
<dbReference type="AlphaFoldDB" id="X1DVL3"/>
<dbReference type="EMBL" id="BARU01000004">
    <property type="protein sequence ID" value="GAH25046.1"/>
    <property type="molecule type" value="Genomic_DNA"/>
</dbReference>
<accession>X1DVL3</accession>
<gene>
    <name evidence="1" type="ORF">S03H2_00062</name>
</gene>